<evidence type="ECO:0000256" key="8">
    <source>
        <dbReference type="SAM" id="MobiDB-lite"/>
    </source>
</evidence>
<dbReference type="AlphaFoldDB" id="A0AAJ0BFZ0"/>
<dbReference type="InterPro" id="IPR007252">
    <property type="entry name" value="Nup84/Nup107"/>
</dbReference>
<dbReference type="EMBL" id="MU839830">
    <property type="protein sequence ID" value="KAK1757531.1"/>
    <property type="molecule type" value="Genomic_DNA"/>
</dbReference>
<evidence type="ECO:0000256" key="2">
    <source>
        <dbReference type="ARBA" id="ARBA00022816"/>
    </source>
</evidence>
<evidence type="ECO:0000256" key="4">
    <source>
        <dbReference type="ARBA" id="ARBA00023010"/>
    </source>
</evidence>
<dbReference type="Proteomes" id="UP001239445">
    <property type="component" value="Unassembled WGS sequence"/>
</dbReference>
<dbReference type="FunFam" id="1.10.3450.20:FF:000003">
    <property type="entry name" value="Nuclear pore complex protein"/>
    <property type="match status" value="1"/>
</dbReference>
<comment type="subcellular location">
    <subcellularLocation>
        <location evidence="7">Nucleus</location>
        <location evidence="7">Nuclear pore complex</location>
    </subcellularLocation>
    <subcellularLocation>
        <location evidence="7">Nucleus membrane</location>
    </subcellularLocation>
</comment>
<organism evidence="9 10">
    <name type="scientific">Echria macrotheca</name>
    <dbReference type="NCBI Taxonomy" id="438768"/>
    <lineage>
        <taxon>Eukaryota</taxon>
        <taxon>Fungi</taxon>
        <taxon>Dikarya</taxon>
        <taxon>Ascomycota</taxon>
        <taxon>Pezizomycotina</taxon>
        <taxon>Sordariomycetes</taxon>
        <taxon>Sordariomycetidae</taxon>
        <taxon>Sordariales</taxon>
        <taxon>Schizotheciaceae</taxon>
        <taxon>Echria</taxon>
    </lineage>
</organism>
<keyword evidence="10" id="KW-1185">Reference proteome</keyword>
<dbReference type="Gene3D" id="1.10.3450.20">
    <property type="match status" value="1"/>
</dbReference>
<dbReference type="Gene3D" id="1.20.190.50">
    <property type="match status" value="1"/>
</dbReference>
<reference evidence="9" key="1">
    <citation type="submission" date="2023-06" db="EMBL/GenBank/DDBJ databases">
        <title>Genome-scale phylogeny and comparative genomics of the fungal order Sordariales.</title>
        <authorList>
            <consortium name="Lawrence Berkeley National Laboratory"/>
            <person name="Hensen N."/>
            <person name="Bonometti L."/>
            <person name="Westerberg I."/>
            <person name="Brannstrom I.O."/>
            <person name="Guillou S."/>
            <person name="Cros-Aarteil S."/>
            <person name="Calhoun S."/>
            <person name="Haridas S."/>
            <person name="Kuo A."/>
            <person name="Mondo S."/>
            <person name="Pangilinan J."/>
            <person name="Riley R."/>
            <person name="Labutti K."/>
            <person name="Andreopoulos B."/>
            <person name="Lipzen A."/>
            <person name="Chen C."/>
            <person name="Yanf M."/>
            <person name="Daum C."/>
            <person name="Ng V."/>
            <person name="Clum A."/>
            <person name="Steindorff A."/>
            <person name="Ohm R."/>
            <person name="Martin F."/>
            <person name="Silar P."/>
            <person name="Natvig D."/>
            <person name="Lalanne C."/>
            <person name="Gautier V."/>
            <person name="Ament-Velasquez S.L."/>
            <person name="Kruys A."/>
            <person name="Hutchinson M.I."/>
            <person name="Powell A.J."/>
            <person name="Barry K."/>
            <person name="Miller A.N."/>
            <person name="Grigoriev I.V."/>
            <person name="Debuchy R."/>
            <person name="Gladieux P."/>
            <person name="Thoren M.H."/>
            <person name="Johannesson H."/>
        </authorList>
    </citation>
    <scope>NUCLEOTIDE SEQUENCE</scope>
    <source>
        <strain evidence="9">PSN4</strain>
    </source>
</reference>
<evidence type="ECO:0000256" key="6">
    <source>
        <dbReference type="ARBA" id="ARBA00023242"/>
    </source>
</evidence>
<feature type="compositionally biased region" description="Polar residues" evidence="8">
    <location>
        <begin position="11"/>
        <end position="21"/>
    </location>
</feature>
<protein>
    <recommendedName>
        <fullName evidence="7">Nuclear pore complex protein</fullName>
    </recommendedName>
</protein>
<keyword evidence="1 7" id="KW-0813">Transport</keyword>
<dbReference type="GO" id="GO:0031080">
    <property type="term" value="C:nuclear pore outer ring"/>
    <property type="evidence" value="ECO:0007669"/>
    <property type="project" value="TreeGrafter"/>
</dbReference>
<proteinExistence type="inferred from homology"/>
<keyword evidence="2" id="KW-0509">mRNA transport</keyword>
<evidence type="ECO:0000256" key="3">
    <source>
        <dbReference type="ARBA" id="ARBA00022927"/>
    </source>
</evidence>
<name>A0AAJ0BFZ0_9PEZI</name>
<keyword evidence="3" id="KW-0653">Protein transport</keyword>
<comment type="caution">
    <text evidence="9">The sequence shown here is derived from an EMBL/GenBank/DDBJ whole genome shotgun (WGS) entry which is preliminary data.</text>
</comment>
<dbReference type="Pfam" id="PF04121">
    <property type="entry name" value="Nup84_Nup100"/>
    <property type="match status" value="1"/>
</dbReference>
<keyword evidence="6 7" id="KW-0539">Nucleus</keyword>
<evidence type="ECO:0000313" key="9">
    <source>
        <dbReference type="EMBL" id="KAK1757531.1"/>
    </source>
</evidence>
<feature type="compositionally biased region" description="Basic and acidic residues" evidence="8">
    <location>
        <begin position="90"/>
        <end position="106"/>
    </location>
</feature>
<dbReference type="GO" id="GO:0031965">
    <property type="term" value="C:nuclear membrane"/>
    <property type="evidence" value="ECO:0007669"/>
    <property type="project" value="UniProtKB-SubCell"/>
</dbReference>
<feature type="region of interest" description="Disordered" evidence="8">
    <location>
        <begin position="87"/>
        <end position="128"/>
    </location>
</feature>
<accession>A0AAJ0BFZ0</accession>
<dbReference type="GO" id="GO:0006406">
    <property type="term" value="P:mRNA export from nucleus"/>
    <property type="evidence" value="ECO:0007669"/>
    <property type="project" value="TreeGrafter"/>
</dbReference>
<evidence type="ECO:0000256" key="5">
    <source>
        <dbReference type="ARBA" id="ARBA00023132"/>
    </source>
</evidence>
<evidence type="ECO:0000313" key="10">
    <source>
        <dbReference type="Proteomes" id="UP001239445"/>
    </source>
</evidence>
<comment type="subunit">
    <text evidence="7">Part of the nuclear pore complex (NPC).</text>
</comment>
<comment type="similarity">
    <text evidence="7">Belongs to the nucleoporin Nup84/Nup107 family.</text>
</comment>
<evidence type="ECO:0000256" key="1">
    <source>
        <dbReference type="ARBA" id="ARBA00022448"/>
    </source>
</evidence>
<dbReference type="PANTHER" id="PTHR13003">
    <property type="entry name" value="NUP107-RELATED"/>
    <property type="match status" value="1"/>
</dbReference>
<comment type="function">
    <text evidence="7">Functions as a component of the nuclear pore complex (NPC).</text>
</comment>
<sequence>MPAFNLPALSNGGSPTNSDSPSRGHTDDEMAEFEAAYQESGFHVGEEVDYFASELDRHRVDPDATPSEQRSQILRLVESYSTYMRNRANRLHDHPARQMSARDARWQRGTSTDMDIDDNDDGHPGPGAEELRRVEEEAQTWDLLRRMLPLTYRDPAKSAVSVVRTVEDRSPTSRSRWWNDFLISDSFAKERKVVLEWLQNSASYGPPVDEVVSELQHSAERGDILAHGWLHTRSKIKLQKSVNGYQGVLDPNDQGAAKSHLASETLVTQLDPDAITRQVRKVEPQDEFFERAIWLGCFEMLRRGYSMAEIRDWCAVRTETWRAATISPLPLSNPEDEEQEGFDPPALVRWRRMCFATARDGGTSDYDRAVYGLLAGDLESVLKVCKSWDDYVFANYNAILRSQFDSFLVKHADKETAAIAQQFPVFNTALHTTDPTTANKRLVASLETNEATREEAQRISKVLQGAIIAKELDQHMYYQGLVLSKHANRNHISKLIPETASPVLWDGINMDKYSHLADHENLRLLAHILVIVNTLDGLTGFSRTQGPLASRHVIQEHIIVAYISYLRLAGLEEMIPLYASKLSSPRVYDTLSRNLIHLDGQDRRLRQIAIMQGLGLDTRAFGLRQTEMYLEDVNDLSTPCEAKGQFKVLEEGLPTLKYGRIVKPDFFGEDPDQIDGGDEQIIRAMEWLLLIDGLFLETCNFAIRVYKYFLKRTQLRAARALSTRVPAREIIRRKTKIPMVREDPDSSASWFEEFKETRLPEELVEEYNTTEERLNTTVRNLWELEALVRALDAMETISSAAGLTREESGSARDIWQHTGKEVRKAKTYMEPVLKEWLLTTNEVDRDFHLLREAYIPETVLAYISSLHFAGTSMARDNLLECMELAAVIAEKNSNIAHEFIKSGRMKELVEAFASCSKALAIWTSDNKKGSQTSSKKIRELGWSRELWSVKP</sequence>
<keyword evidence="7" id="KW-0472">Membrane</keyword>
<dbReference type="GO" id="GO:0006606">
    <property type="term" value="P:protein import into nucleus"/>
    <property type="evidence" value="ECO:0007669"/>
    <property type="project" value="TreeGrafter"/>
</dbReference>
<evidence type="ECO:0000256" key="7">
    <source>
        <dbReference type="RuleBase" id="RU365072"/>
    </source>
</evidence>
<keyword evidence="5 7" id="KW-0906">Nuclear pore complex</keyword>
<gene>
    <name evidence="9" type="ORF">QBC47DRAFT_376268</name>
</gene>
<dbReference type="GO" id="GO:0000973">
    <property type="term" value="P:post-transcriptional tethering of RNA polymerase II gene DNA at nuclear periphery"/>
    <property type="evidence" value="ECO:0007669"/>
    <property type="project" value="TreeGrafter"/>
</dbReference>
<feature type="region of interest" description="Disordered" evidence="8">
    <location>
        <begin position="1"/>
        <end position="30"/>
    </location>
</feature>
<dbReference type="GO" id="GO:0017056">
    <property type="term" value="F:structural constituent of nuclear pore"/>
    <property type="evidence" value="ECO:0007669"/>
    <property type="project" value="UniProtKB-UniRule"/>
</dbReference>
<keyword evidence="4 7" id="KW-0811">Translocation</keyword>
<dbReference type="PANTHER" id="PTHR13003:SF2">
    <property type="entry name" value="NUCLEAR PORE COMPLEX PROTEIN NUP107"/>
    <property type="match status" value="1"/>
</dbReference>